<evidence type="ECO:0000256" key="1">
    <source>
        <dbReference type="SAM" id="MobiDB-lite"/>
    </source>
</evidence>
<feature type="region of interest" description="Disordered" evidence="1">
    <location>
        <begin position="26"/>
        <end position="53"/>
    </location>
</feature>
<accession>A0A8H6IZM5</accession>
<dbReference type="EMBL" id="WIGN01000238">
    <property type="protein sequence ID" value="KAF6803438.1"/>
    <property type="molecule type" value="Genomic_DNA"/>
</dbReference>
<evidence type="ECO:0000313" key="2">
    <source>
        <dbReference type="EMBL" id="KAF6803438.1"/>
    </source>
</evidence>
<organism evidence="2 3">
    <name type="scientific">Colletotrichum sojae</name>
    <dbReference type="NCBI Taxonomy" id="2175907"/>
    <lineage>
        <taxon>Eukaryota</taxon>
        <taxon>Fungi</taxon>
        <taxon>Dikarya</taxon>
        <taxon>Ascomycota</taxon>
        <taxon>Pezizomycotina</taxon>
        <taxon>Sordariomycetes</taxon>
        <taxon>Hypocreomycetidae</taxon>
        <taxon>Glomerellales</taxon>
        <taxon>Glomerellaceae</taxon>
        <taxon>Colletotrichum</taxon>
        <taxon>Colletotrichum orchidearum species complex</taxon>
    </lineage>
</organism>
<evidence type="ECO:0000313" key="3">
    <source>
        <dbReference type="Proteomes" id="UP000652219"/>
    </source>
</evidence>
<comment type="caution">
    <text evidence="2">The sequence shown here is derived from an EMBL/GenBank/DDBJ whole genome shotgun (WGS) entry which is preliminary data.</text>
</comment>
<name>A0A8H6IZM5_9PEZI</name>
<gene>
    <name evidence="2" type="ORF">CSOJ01_10910</name>
</gene>
<dbReference type="Proteomes" id="UP000652219">
    <property type="component" value="Unassembled WGS sequence"/>
</dbReference>
<sequence length="163" mass="18140">MYTTPTATPYTGICMVPTGGLYLPRPSTLQNTLNHKSLPPSPPHRSSHHSARQNPFAADDRYLRSHNGQHQKFRGPQALEAIITSDTCAKLWSYNGDDSGATRLWLLEASSFVLLMNPGFRQRKAEDCHRHYRAPFSMKDHPTGAMCIAGLKLVIFLGFAKSS</sequence>
<dbReference type="AlphaFoldDB" id="A0A8H6IZM5"/>
<reference evidence="2 3" key="1">
    <citation type="journal article" date="2020" name="Phytopathology">
        <title>Genome Sequence Resources of Colletotrichum truncatum, C. plurivorum, C. musicola, and C. sojae: Four Species Pathogenic to Soybean (Glycine max).</title>
        <authorList>
            <person name="Rogerio F."/>
            <person name="Boufleur T.R."/>
            <person name="Ciampi-Guillardi M."/>
            <person name="Sukno S.A."/>
            <person name="Thon M.R."/>
            <person name="Massola Junior N.S."/>
            <person name="Baroncelli R."/>
        </authorList>
    </citation>
    <scope>NUCLEOTIDE SEQUENCE [LARGE SCALE GENOMIC DNA]</scope>
    <source>
        <strain evidence="2 3">LFN0009</strain>
    </source>
</reference>
<keyword evidence="3" id="KW-1185">Reference proteome</keyword>
<proteinExistence type="predicted"/>
<protein>
    <submittedName>
        <fullName evidence="2">Uncharacterized protein</fullName>
    </submittedName>
</protein>